<dbReference type="GO" id="GO:0005667">
    <property type="term" value="C:transcription regulator complex"/>
    <property type="evidence" value="ECO:0007669"/>
    <property type="project" value="TreeGrafter"/>
</dbReference>
<dbReference type="InterPro" id="IPR039353">
    <property type="entry name" value="TF_Adf1"/>
</dbReference>
<accession>A0A182T302</accession>
<evidence type="ECO:0000259" key="1">
    <source>
        <dbReference type="PROSITE" id="PS51029"/>
    </source>
</evidence>
<name>A0A182T302_9DIPT</name>
<dbReference type="EnsemblMetazoa" id="AMAM018579-RA">
    <property type="protein sequence ID" value="AMAM018579-PA"/>
    <property type="gene ID" value="AMAM018579"/>
</dbReference>
<evidence type="ECO:0000313" key="3">
    <source>
        <dbReference type="Proteomes" id="UP000075901"/>
    </source>
</evidence>
<dbReference type="GO" id="GO:0006357">
    <property type="term" value="P:regulation of transcription by RNA polymerase II"/>
    <property type="evidence" value="ECO:0007669"/>
    <property type="project" value="TreeGrafter"/>
</dbReference>
<reference evidence="2" key="2">
    <citation type="submission" date="2020-05" db="UniProtKB">
        <authorList>
            <consortium name="EnsemblMetazoa"/>
        </authorList>
    </citation>
    <scope>IDENTIFICATION</scope>
    <source>
        <strain evidence="2">maculatus3</strain>
    </source>
</reference>
<dbReference type="InterPro" id="IPR006578">
    <property type="entry name" value="MADF-dom"/>
</dbReference>
<dbReference type="SMART" id="SM00595">
    <property type="entry name" value="MADF"/>
    <property type="match status" value="1"/>
</dbReference>
<dbReference type="PROSITE" id="PS51029">
    <property type="entry name" value="MADF"/>
    <property type="match status" value="1"/>
</dbReference>
<reference evidence="3" key="1">
    <citation type="submission" date="2013-09" db="EMBL/GenBank/DDBJ databases">
        <title>The Genome Sequence of Anopheles maculatus species B.</title>
        <authorList>
            <consortium name="The Broad Institute Genomics Platform"/>
            <person name="Neafsey D.E."/>
            <person name="Besansky N."/>
            <person name="Howell P."/>
            <person name="Walton C."/>
            <person name="Young S.K."/>
            <person name="Zeng Q."/>
            <person name="Gargeya S."/>
            <person name="Fitzgerald M."/>
            <person name="Haas B."/>
            <person name="Abouelleil A."/>
            <person name="Allen A.W."/>
            <person name="Alvarado L."/>
            <person name="Arachchi H.M."/>
            <person name="Berlin A.M."/>
            <person name="Chapman S.B."/>
            <person name="Gainer-Dewar J."/>
            <person name="Goldberg J."/>
            <person name="Griggs A."/>
            <person name="Gujja S."/>
            <person name="Hansen M."/>
            <person name="Howarth C."/>
            <person name="Imamovic A."/>
            <person name="Ireland A."/>
            <person name="Larimer J."/>
            <person name="McCowan C."/>
            <person name="Murphy C."/>
            <person name="Pearson M."/>
            <person name="Poon T.W."/>
            <person name="Priest M."/>
            <person name="Roberts A."/>
            <person name="Saif S."/>
            <person name="Shea T."/>
            <person name="Sisk P."/>
            <person name="Sykes S."/>
            <person name="Wortman J."/>
            <person name="Nusbaum C."/>
            <person name="Birren B."/>
        </authorList>
    </citation>
    <scope>NUCLEOTIDE SEQUENCE [LARGE SCALE GENOMIC DNA]</scope>
    <source>
        <strain evidence="3">maculatus3</strain>
    </source>
</reference>
<proteinExistence type="predicted"/>
<keyword evidence="3" id="KW-1185">Reference proteome</keyword>
<dbReference type="VEuPathDB" id="VectorBase:AMAM018579"/>
<organism evidence="2 3">
    <name type="scientific">Anopheles maculatus</name>
    <dbReference type="NCBI Taxonomy" id="74869"/>
    <lineage>
        <taxon>Eukaryota</taxon>
        <taxon>Metazoa</taxon>
        <taxon>Ecdysozoa</taxon>
        <taxon>Arthropoda</taxon>
        <taxon>Hexapoda</taxon>
        <taxon>Insecta</taxon>
        <taxon>Pterygota</taxon>
        <taxon>Neoptera</taxon>
        <taxon>Endopterygota</taxon>
        <taxon>Diptera</taxon>
        <taxon>Nematocera</taxon>
        <taxon>Culicoidea</taxon>
        <taxon>Culicidae</taxon>
        <taxon>Anophelinae</taxon>
        <taxon>Anopheles</taxon>
        <taxon>Anopheles maculatus group</taxon>
    </lineage>
</organism>
<dbReference type="Pfam" id="PF10545">
    <property type="entry name" value="MADF_DNA_bdg"/>
    <property type="match status" value="1"/>
</dbReference>
<dbReference type="GO" id="GO:0005634">
    <property type="term" value="C:nucleus"/>
    <property type="evidence" value="ECO:0007669"/>
    <property type="project" value="TreeGrafter"/>
</dbReference>
<sequence length="121" mass="14405">MNDEETLVFIDQIFRRKSLWDRRDDNYKNNTIKGDLWNEIAEVVEHPASLLKDKWSSLQSTYRKYRSNYKRSFVTGSGAEEIAYPTWFAYSAMRFLDSTTESGATQNTYYKDFNYPKLQKL</sequence>
<dbReference type="PANTHER" id="PTHR12243">
    <property type="entry name" value="MADF DOMAIN TRANSCRIPTION FACTOR"/>
    <property type="match status" value="1"/>
</dbReference>
<evidence type="ECO:0000313" key="2">
    <source>
        <dbReference type="EnsemblMetazoa" id="AMAM018579-PA"/>
    </source>
</evidence>
<dbReference type="AlphaFoldDB" id="A0A182T302"/>
<protein>
    <submittedName>
        <fullName evidence="2">MADF domain-containing protein</fullName>
    </submittedName>
</protein>
<dbReference type="PANTHER" id="PTHR12243:SF69">
    <property type="entry name" value="SI:CH73-59F11.3"/>
    <property type="match status" value="1"/>
</dbReference>
<feature type="domain" description="MADF" evidence="1">
    <location>
        <begin position="8"/>
        <end position="101"/>
    </location>
</feature>
<dbReference type="Proteomes" id="UP000075901">
    <property type="component" value="Unassembled WGS sequence"/>
</dbReference>